<dbReference type="EMBL" id="VSRR010003314">
    <property type="protein sequence ID" value="MPC35630.1"/>
    <property type="molecule type" value="Genomic_DNA"/>
</dbReference>
<name>A0A5B7EM41_PORTR</name>
<protein>
    <submittedName>
        <fullName evidence="1">Uncharacterized protein</fullName>
    </submittedName>
</protein>
<evidence type="ECO:0000313" key="1">
    <source>
        <dbReference type="EMBL" id="MPC35630.1"/>
    </source>
</evidence>
<evidence type="ECO:0000313" key="2">
    <source>
        <dbReference type="Proteomes" id="UP000324222"/>
    </source>
</evidence>
<gene>
    <name evidence="1" type="ORF">E2C01_029055</name>
</gene>
<keyword evidence="2" id="KW-1185">Reference proteome</keyword>
<proteinExistence type="predicted"/>
<accession>A0A5B7EM41</accession>
<sequence length="90" mass="9911">MSSSLGCWMAGESEGVAAAVLRVVLNYHDSNTEYCSICSVRVVWVPEMAPRPPRPASVRLTEPRGAAVARLVPRRGGRSLLVYPRFQLVR</sequence>
<organism evidence="1 2">
    <name type="scientific">Portunus trituberculatus</name>
    <name type="common">Swimming crab</name>
    <name type="synonym">Neptunus trituberculatus</name>
    <dbReference type="NCBI Taxonomy" id="210409"/>
    <lineage>
        <taxon>Eukaryota</taxon>
        <taxon>Metazoa</taxon>
        <taxon>Ecdysozoa</taxon>
        <taxon>Arthropoda</taxon>
        <taxon>Crustacea</taxon>
        <taxon>Multicrustacea</taxon>
        <taxon>Malacostraca</taxon>
        <taxon>Eumalacostraca</taxon>
        <taxon>Eucarida</taxon>
        <taxon>Decapoda</taxon>
        <taxon>Pleocyemata</taxon>
        <taxon>Brachyura</taxon>
        <taxon>Eubrachyura</taxon>
        <taxon>Portunoidea</taxon>
        <taxon>Portunidae</taxon>
        <taxon>Portuninae</taxon>
        <taxon>Portunus</taxon>
    </lineage>
</organism>
<reference evidence="1 2" key="1">
    <citation type="submission" date="2019-05" db="EMBL/GenBank/DDBJ databases">
        <title>Another draft genome of Portunus trituberculatus and its Hox gene families provides insights of decapod evolution.</title>
        <authorList>
            <person name="Jeong J.-H."/>
            <person name="Song I."/>
            <person name="Kim S."/>
            <person name="Choi T."/>
            <person name="Kim D."/>
            <person name="Ryu S."/>
            <person name="Kim W."/>
        </authorList>
    </citation>
    <scope>NUCLEOTIDE SEQUENCE [LARGE SCALE GENOMIC DNA]</scope>
    <source>
        <tissue evidence="1">Muscle</tissue>
    </source>
</reference>
<dbReference type="Proteomes" id="UP000324222">
    <property type="component" value="Unassembled WGS sequence"/>
</dbReference>
<comment type="caution">
    <text evidence="1">The sequence shown here is derived from an EMBL/GenBank/DDBJ whole genome shotgun (WGS) entry which is preliminary data.</text>
</comment>
<dbReference type="AlphaFoldDB" id="A0A5B7EM41"/>